<dbReference type="SUPFAM" id="SSF51735">
    <property type="entry name" value="NAD(P)-binding Rossmann-fold domains"/>
    <property type="match status" value="1"/>
</dbReference>
<dbReference type="PRINTS" id="PR00080">
    <property type="entry name" value="SDRFAMILY"/>
</dbReference>
<dbReference type="InterPro" id="IPR002347">
    <property type="entry name" value="SDR_fam"/>
</dbReference>
<protein>
    <submittedName>
        <fullName evidence="3">Glucose 1-dehydrogenase 4</fullName>
    </submittedName>
</protein>
<dbReference type="GO" id="GO:0016616">
    <property type="term" value="F:oxidoreductase activity, acting on the CH-OH group of donors, NAD or NADP as acceptor"/>
    <property type="evidence" value="ECO:0007669"/>
    <property type="project" value="TreeGrafter"/>
</dbReference>
<dbReference type="PRINTS" id="PR00081">
    <property type="entry name" value="GDHRDH"/>
</dbReference>
<name>A0A6V7RB06_9STAP</name>
<dbReference type="CDD" id="cd05233">
    <property type="entry name" value="SDR_c"/>
    <property type="match status" value="1"/>
</dbReference>
<keyword evidence="2" id="KW-0560">Oxidoreductase</keyword>
<dbReference type="Proteomes" id="UP000589351">
    <property type="component" value="Unassembled WGS sequence"/>
</dbReference>
<gene>
    <name evidence="3" type="primary">gdhIV_2</name>
    <name evidence="3" type="ORF">JEODO184_00615</name>
</gene>
<dbReference type="Gene3D" id="3.40.50.720">
    <property type="entry name" value="NAD(P)-binding Rossmann-like Domain"/>
    <property type="match status" value="1"/>
</dbReference>
<evidence type="ECO:0000256" key="1">
    <source>
        <dbReference type="ARBA" id="ARBA00006484"/>
    </source>
</evidence>
<keyword evidence="4" id="KW-1185">Reference proteome</keyword>
<proteinExistence type="inferred from homology"/>
<dbReference type="Pfam" id="PF00106">
    <property type="entry name" value="adh_short"/>
    <property type="match status" value="1"/>
</dbReference>
<dbReference type="PANTHER" id="PTHR42760">
    <property type="entry name" value="SHORT-CHAIN DEHYDROGENASES/REDUCTASES FAMILY MEMBER"/>
    <property type="match status" value="1"/>
</dbReference>
<accession>A0A6V7RB06</accession>
<dbReference type="InterPro" id="IPR036291">
    <property type="entry name" value="NAD(P)-bd_dom_sf"/>
</dbReference>
<evidence type="ECO:0000256" key="2">
    <source>
        <dbReference type="ARBA" id="ARBA00023002"/>
    </source>
</evidence>
<dbReference type="EMBL" id="CAJEWD010000004">
    <property type="protein sequence ID" value="CAD2074055.1"/>
    <property type="molecule type" value="Genomic_DNA"/>
</dbReference>
<sequence>MYFSELKGKVVIVTGGNKGIGKEIALEFSKLGSSVIILGRDSKSLKATKNLLDKNSHGNLYFQLDINNINKINECIDEIFEIYNRIDILVNDAGINIAKEAFEVTEEDWDSVLDTNLKSLFFISKAVGKKMKMTGGGKIINMASQMSYVGYVKRAAYRSSKGAYYS</sequence>
<evidence type="ECO:0000313" key="3">
    <source>
        <dbReference type="EMBL" id="CAD2074055.1"/>
    </source>
</evidence>
<dbReference type="AlphaFoldDB" id="A0A6V7RB06"/>
<evidence type="ECO:0000313" key="4">
    <source>
        <dbReference type="Proteomes" id="UP000589351"/>
    </source>
</evidence>
<comment type="caution">
    <text evidence="3">The sequence shown here is derived from an EMBL/GenBank/DDBJ whole genome shotgun (WGS) entry which is preliminary data.</text>
</comment>
<organism evidence="3 4">
    <name type="scientific">Jeotgalicoccus meleagridis</name>
    <dbReference type="NCBI Taxonomy" id="2759181"/>
    <lineage>
        <taxon>Bacteria</taxon>
        <taxon>Bacillati</taxon>
        <taxon>Bacillota</taxon>
        <taxon>Bacilli</taxon>
        <taxon>Bacillales</taxon>
        <taxon>Staphylococcaceae</taxon>
        <taxon>Jeotgalicoccus</taxon>
    </lineage>
</organism>
<dbReference type="PANTHER" id="PTHR42760:SF115">
    <property type="entry name" value="3-OXOACYL-[ACYL-CARRIER-PROTEIN] REDUCTASE FABG"/>
    <property type="match status" value="1"/>
</dbReference>
<reference evidence="3 4" key="1">
    <citation type="submission" date="2020-07" db="EMBL/GenBank/DDBJ databases">
        <authorList>
            <person name="Criscuolo A."/>
        </authorList>
    </citation>
    <scope>NUCLEOTIDE SEQUENCE [LARGE SCALE GENOMIC DNA]</scope>
    <source>
        <strain evidence="3">CIP111649</strain>
    </source>
</reference>
<comment type="similarity">
    <text evidence="1">Belongs to the short-chain dehydrogenases/reductases (SDR) family.</text>
</comment>